<keyword evidence="4" id="KW-0028">Amino-acid biosynthesis</keyword>
<protein>
    <recommendedName>
        <fullName evidence="3">diaminopimelate epimerase</fullName>
        <ecNumber evidence="3">5.1.1.7</ecNumber>
    </recommendedName>
</protein>
<comment type="pathway">
    <text evidence="1">Amino-acid biosynthesis; L-lysine biosynthesis via DAP pathway; DL-2,6-diaminopimelate from LL-2,6-diaminopimelate: step 1/1.</text>
</comment>
<dbReference type="InterPro" id="IPR018510">
    <property type="entry name" value="DAP_epimerase_AS"/>
</dbReference>
<evidence type="ECO:0000256" key="6">
    <source>
        <dbReference type="ARBA" id="ARBA00023235"/>
    </source>
</evidence>
<dbReference type="EMBL" id="AUZY01001092">
    <property type="protein sequence ID" value="EQD76291.1"/>
    <property type="molecule type" value="Genomic_DNA"/>
</dbReference>
<dbReference type="UniPathway" id="UPA00034">
    <property type="reaction ID" value="UER00025"/>
</dbReference>
<dbReference type="PANTHER" id="PTHR31689:SF0">
    <property type="entry name" value="DIAMINOPIMELATE EPIMERASE"/>
    <property type="match status" value="1"/>
</dbReference>
<comment type="caution">
    <text evidence="8">The sequence shown here is derived from an EMBL/GenBank/DDBJ whole genome shotgun (WGS) entry which is preliminary data.</text>
</comment>
<keyword evidence="5" id="KW-0457">Lysine biosynthesis</keyword>
<dbReference type="Gene3D" id="3.10.310.10">
    <property type="entry name" value="Diaminopimelate Epimerase, Chain A, domain 1"/>
    <property type="match status" value="2"/>
</dbReference>
<dbReference type="PROSITE" id="PS01326">
    <property type="entry name" value="DAP_EPIMERASE"/>
    <property type="match status" value="1"/>
</dbReference>
<evidence type="ECO:0000256" key="1">
    <source>
        <dbReference type="ARBA" id="ARBA00005196"/>
    </source>
</evidence>
<comment type="similarity">
    <text evidence="2">Belongs to the diaminopimelate epimerase family.</text>
</comment>
<evidence type="ECO:0000256" key="2">
    <source>
        <dbReference type="ARBA" id="ARBA00010219"/>
    </source>
</evidence>
<organism evidence="8">
    <name type="scientific">mine drainage metagenome</name>
    <dbReference type="NCBI Taxonomy" id="410659"/>
    <lineage>
        <taxon>unclassified sequences</taxon>
        <taxon>metagenomes</taxon>
        <taxon>ecological metagenomes</taxon>
    </lineage>
</organism>
<keyword evidence="6 8" id="KW-0413">Isomerase</keyword>
<dbReference type="HAMAP" id="MF_00197">
    <property type="entry name" value="DAP_epimerase"/>
    <property type="match status" value="1"/>
</dbReference>
<comment type="catalytic activity">
    <reaction evidence="7">
        <text>(2S,6S)-2,6-diaminopimelate = meso-2,6-diaminopimelate</text>
        <dbReference type="Rhea" id="RHEA:15393"/>
        <dbReference type="ChEBI" id="CHEBI:57609"/>
        <dbReference type="ChEBI" id="CHEBI:57791"/>
        <dbReference type="EC" id="5.1.1.7"/>
    </reaction>
</comment>
<reference evidence="8" key="2">
    <citation type="journal article" date="2014" name="ISME J.">
        <title>Microbial stratification in low pH oxic and suboxic macroscopic growths along an acid mine drainage.</title>
        <authorList>
            <person name="Mendez-Garcia C."/>
            <person name="Mesa V."/>
            <person name="Sprenger R.R."/>
            <person name="Richter M."/>
            <person name="Diez M.S."/>
            <person name="Solano J."/>
            <person name="Bargiela R."/>
            <person name="Golyshina O.V."/>
            <person name="Manteca A."/>
            <person name="Ramos J.L."/>
            <person name="Gallego J.R."/>
            <person name="Llorente I."/>
            <person name="Martins Dos Santos V.A."/>
            <person name="Jensen O.N."/>
            <person name="Pelaez A.I."/>
            <person name="Sanchez J."/>
            <person name="Ferrer M."/>
        </authorList>
    </citation>
    <scope>NUCLEOTIDE SEQUENCE</scope>
</reference>
<dbReference type="GO" id="GO:0009089">
    <property type="term" value="P:lysine biosynthetic process via diaminopimelate"/>
    <property type="evidence" value="ECO:0007669"/>
    <property type="project" value="UniProtKB-UniPathway"/>
</dbReference>
<dbReference type="GO" id="GO:0008837">
    <property type="term" value="F:diaminopimelate epimerase activity"/>
    <property type="evidence" value="ECO:0007669"/>
    <property type="project" value="UniProtKB-EC"/>
</dbReference>
<sequence>MHGLGNDFVIFHGAVTLTPQAIQRIADRRQGIGCDQILLLHDLSPGVFQYRVFNADGSEAEQCGNGLRCLARLAYDLGAPEDAELHFEGTGGIHLAHRVDRERIRVGMGIPMLDPHSIPFEALARAVSYPIDVSGMEFTVGAVSMGNPHLLLRVQHLETAPVAKIGPALENHTRCPARANIGFVEVHSRHLIHLRVHERGSGETLACGSGACAAVVWGHLMGWLDPKVAVHLAGGALEVEWAGEGAPVYMTGPATPVFSGEIEP</sequence>
<dbReference type="EC" id="5.1.1.7" evidence="3"/>
<evidence type="ECO:0000256" key="7">
    <source>
        <dbReference type="ARBA" id="ARBA00051712"/>
    </source>
</evidence>
<proteinExistence type="inferred from homology"/>
<dbReference type="PANTHER" id="PTHR31689">
    <property type="entry name" value="DIAMINOPIMELATE EPIMERASE, CHLOROPLASTIC"/>
    <property type="match status" value="1"/>
</dbReference>
<dbReference type="AlphaFoldDB" id="T1BTN0"/>
<evidence type="ECO:0000313" key="8">
    <source>
        <dbReference type="EMBL" id="EQD76291.1"/>
    </source>
</evidence>
<accession>T1BTN0</accession>
<dbReference type="SUPFAM" id="SSF54506">
    <property type="entry name" value="Diaminopimelate epimerase-like"/>
    <property type="match status" value="2"/>
</dbReference>
<gene>
    <name evidence="8" type="ORF">B1B_01786</name>
</gene>
<dbReference type="GO" id="GO:0005829">
    <property type="term" value="C:cytosol"/>
    <property type="evidence" value="ECO:0007669"/>
    <property type="project" value="TreeGrafter"/>
</dbReference>
<dbReference type="NCBIfam" id="TIGR00652">
    <property type="entry name" value="DapF"/>
    <property type="match status" value="1"/>
</dbReference>
<dbReference type="Pfam" id="PF01678">
    <property type="entry name" value="DAP_epimerase"/>
    <property type="match status" value="2"/>
</dbReference>
<evidence type="ECO:0000256" key="4">
    <source>
        <dbReference type="ARBA" id="ARBA00022605"/>
    </source>
</evidence>
<name>T1BTN0_9ZZZZ</name>
<dbReference type="InterPro" id="IPR001653">
    <property type="entry name" value="DAP_epimerase_DapF"/>
</dbReference>
<reference evidence="8" key="1">
    <citation type="submission" date="2013-08" db="EMBL/GenBank/DDBJ databases">
        <authorList>
            <person name="Mendez C."/>
            <person name="Richter M."/>
            <person name="Ferrer M."/>
            <person name="Sanchez J."/>
        </authorList>
    </citation>
    <scope>NUCLEOTIDE SEQUENCE</scope>
</reference>
<evidence type="ECO:0000256" key="5">
    <source>
        <dbReference type="ARBA" id="ARBA00023154"/>
    </source>
</evidence>
<evidence type="ECO:0000256" key="3">
    <source>
        <dbReference type="ARBA" id="ARBA00013080"/>
    </source>
</evidence>